<dbReference type="eggNOG" id="COG0457">
    <property type="taxonomic scope" value="Bacteria"/>
</dbReference>
<accession>A8MM05</accession>
<evidence type="ECO:0000313" key="3">
    <source>
        <dbReference type="Proteomes" id="UP000000269"/>
    </source>
</evidence>
<protein>
    <recommendedName>
        <fullName evidence="4">Family 2 glycosyl transferase</fullName>
    </recommendedName>
</protein>
<evidence type="ECO:0008006" key="4">
    <source>
        <dbReference type="Google" id="ProtNLM"/>
    </source>
</evidence>
<name>A8MM05_ALKOO</name>
<dbReference type="RefSeq" id="WP_012158486.1">
    <property type="nucleotide sequence ID" value="NC_009922.1"/>
</dbReference>
<dbReference type="OrthoDB" id="916275at2"/>
<dbReference type="HOGENOM" id="CLU_022070_0_0_9"/>
<keyword evidence="3" id="KW-1185">Reference proteome</keyword>
<dbReference type="KEGG" id="aoe:Clos_0612"/>
<sequence length="712" mass="83046">MKKFIIIWTIIIISAFLSYKSFFLIRNNVSVYSEDGISYIAKVDHHSFYVYQYGKWSKNFVKGVNLGAAKPGSFPGELAITKEEYLRWFKQIADMNGETIRVYTILNPEFYEALYEYNKSALKPLYVFQGVWINEVDIEELQDAHNPVIKEEFKKDIKTVIDIIHGNATVEPRKGHASGTYTKDVSSYVMGWILGIEWDPVFVVNTNEMNWEITSFEGEYLYTENASPFETFLAEVGDYAIGYETMRYEMQRPLSYVNWVTTDTLKHPNEPLETEDMVAVNTETIKKKPSFKPGIFASYHIYPYYPDSMNYQKEYAAYKDESGKVNTYRAYLKDLKKEHTVPILVAEFGIPATRGIAHKSIHMGYNQGYVDEKSQGEMNASMLLDIYDEGYAGGLIFSWQDEWFKRTWNTQDLDIPDHRPYWSNAQTNEQGFGLLSFDPGNIKSISYVDGEVDEWKKDIPLVSTKGMKLYVKSDEKYLYIMGEIKNFDFEKQKLLIPIDITPNSGNLKYNTYNLELNRPTDMVIVLDKAMEPRIVVDSYYDVFYFAYGKSLGMIDRHPEYEQSNSGNFNPIYLCLNRPLYLPQDQKHLPFEKHETGILLEGNGNPNHKNFNSLTDYAINGENIEIRIPWQLLNVMDPSHKMIMDDFYDQKEITPFKIQGMYIGGILIEDKTVIVNSVMEYYTWDEWETPTYHERLKPSYYILQKTFQSIEKE</sequence>
<dbReference type="AlphaFoldDB" id="A8MM05"/>
<dbReference type="Gene3D" id="3.20.20.80">
    <property type="entry name" value="Glycosidases"/>
    <property type="match status" value="1"/>
</dbReference>
<keyword evidence="1" id="KW-0812">Transmembrane</keyword>
<evidence type="ECO:0000313" key="2">
    <source>
        <dbReference type="EMBL" id="ABW18172.1"/>
    </source>
</evidence>
<dbReference type="InterPro" id="IPR017853">
    <property type="entry name" value="GH"/>
</dbReference>
<organism evidence="2 3">
    <name type="scientific">Alkaliphilus oremlandii (strain OhILAs)</name>
    <name type="common">Clostridium oremlandii (strain OhILAs)</name>
    <dbReference type="NCBI Taxonomy" id="350688"/>
    <lineage>
        <taxon>Bacteria</taxon>
        <taxon>Bacillati</taxon>
        <taxon>Bacillota</taxon>
        <taxon>Clostridia</taxon>
        <taxon>Peptostreptococcales</taxon>
        <taxon>Natronincolaceae</taxon>
        <taxon>Alkaliphilus</taxon>
    </lineage>
</organism>
<dbReference type="SUPFAM" id="SSF51445">
    <property type="entry name" value="(Trans)glycosidases"/>
    <property type="match status" value="1"/>
</dbReference>
<proteinExistence type="predicted"/>
<evidence type="ECO:0000256" key="1">
    <source>
        <dbReference type="SAM" id="Phobius"/>
    </source>
</evidence>
<keyword evidence="1" id="KW-1133">Transmembrane helix</keyword>
<gene>
    <name evidence="2" type="ordered locus">Clos_0612</name>
</gene>
<dbReference type="Proteomes" id="UP000000269">
    <property type="component" value="Chromosome"/>
</dbReference>
<dbReference type="STRING" id="350688.Clos_0612"/>
<feature type="transmembrane region" description="Helical" evidence="1">
    <location>
        <begin position="5"/>
        <end position="25"/>
    </location>
</feature>
<dbReference type="EMBL" id="CP000853">
    <property type="protein sequence ID" value="ABW18172.1"/>
    <property type="molecule type" value="Genomic_DNA"/>
</dbReference>
<reference evidence="3" key="1">
    <citation type="submission" date="2007-10" db="EMBL/GenBank/DDBJ databases">
        <title>Complete genome of Alkaliphilus oremlandii OhILAs.</title>
        <authorList>
            <person name="Copeland A."/>
            <person name="Lucas S."/>
            <person name="Lapidus A."/>
            <person name="Barry K."/>
            <person name="Detter J.C."/>
            <person name="Glavina del Rio T."/>
            <person name="Hammon N."/>
            <person name="Israni S."/>
            <person name="Dalin E."/>
            <person name="Tice H."/>
            <person name="Pitluck S."/>
            <person name="Chain P."/>
            <person name="Malfatti S."/>
            <person name="Shin M."/>
            <person name="Vergez L."/>
            <person name="Schmutz J."/>
            <person name="Larimer F."/>
            <person name="Land M."/>
            <person name="Hauser L."/>
            <person name="Kyrpides N."/>
            <person name="Mikhailova N."/>
            <person name="Stolz J.F."/>
            <person name="Dawson A."/>
            <person name="Fisher E."/>
            <person name="Crable B."/>
            <person name="Perera E."/>
            <person name="Lisak J."/>
            <person name="Ranganathan M."/>
            <person name="Basu P."/>
            <person name="Richardson P."/>
        </authorList>
    </citation>
    <scope>NUCLEOTIDE SEQUENCE [LARGE SCALE GENOMIC DNA]</scope>
    <source>
        <strain evidence="3">OhILAs</strain>
    </source>
</reference>
<keyword evidence="1" id="KW-0472">Membrane</keyword>